<evidence type="ECO:0000313" key="4">
    <source>
        <dbReference type="Proteomes" id="UP000541610"/>
    </source>
</evidence>
<evidence type="ECO:0000256" key="1">
    <source>
        <dbReference type="SAM" id="SignalP"/>
    </source>
</evidence>
<feature type="signal peptide" evidence="1">
    <location>
        <begin position="1"/>
        <end position="19"/>
    </location>
</feature>
<dbReference type="InterPro" id="IPR013584">
    <property type="entry name" value="RAP"/>
</dbReference>
<dbReference type="AlphaFoldDB" id="A0A7J6P8C0"/>
<accession>A0A7J6P8C0</accession>
<name>A0A7J6P8C0_PEROL</name>
<reference evidence="3 4" key="1">
    <citation type="submission" date="2020-04" db="EMBL/GenBank/DDBJ databases">
        <title>Perkinsus olseni comparative genomics.</title>
        <authorList>
            <person name="Bogema D.R."/>
        </authorList>
    </citation>
    <scope>NUCLEOTIDE SEQUENCE [LARGE SCALE GENOMIC DNA]</scope>
    <source>
        <strain evidence="3">00978-12</strain>
    </source>
</reference>
<keyword evidence="1" id="KW-0732">Signal</keyword>
<organism evidence="3 4">
    <name type="scientific">Perkinsus olseni</name>
    <name type="common">Perkinsus atlanticus</name>
    <dbReference type="NCBI Taxonomy" id="32597"/>
    <lineage>
        <taxon>Eukaryota</taxon>
        <taxon>Sar</taxon>
        <taxon>Alveolata</taxon>
        <taxon>Perkinsozoa</taxon>
        <taxon>Perkinsea</taxon>
        <taxon>Perkinsida</taxon>
        <taxon>Perkinsidae</taxon>
        <taxon>Perkinsus</taxon>
    </lineage>
</organism>
<sequence>MISTTGLAASLMLRRTALTATSCLVPRRPFSAAATAAALNEKLTPEEQAEKQRLIKELTKKLAGPLADENGNVPTGKDRPIAIEVDGPSHFYANSTKYTAYTKLKHRLLTRMGYKVLHVPYFEWRKLRGAEGERGIHANQAEGRTD</sequence>
<dbReference type="OrthoDB" id="413408at2759"/>
<feature type="chain" id="PRO_5029687168" description="RAP domain-containing protein" evidence="1">
    <location>
        <begin position="20"/>
        <end position="146"/>
    </location>
</feature>
<protein>
    <recommendedName>
        <fullName evidence="2">RAP domain-containing protein</fullName>
    </recommendedName>
</protein>
<proteinExistence type="predicted"/>
<comment type="caution">
    <text evidence="3">The sequence shown here is derived from an EMBL/GenBank/DDBJ whole genome shotgun (WGS) entry which is preliminary data.</text>
</comment>
<evidence type="ECO:0000313" key="3">
    <source>
        <dbReference type="EMBL" id="KAF4692282.1"/>
    </source>
</evidence>
<dbReference type="Pfam" id="PF08373">
    <property type="entry name" value="RAP"/>
    <property type="match status" value="1"/>
</dbReference>
<dbReference type="SMART" id="SM00952">
    <property type="entry name" value="RAP"/>
    <property type="match status" value="1"/>
</dbReference>
<dbReference type="EMBL" id="JABANP010000063">
    <property type="protein sequence ID" value="KAF4692282.1"/>
    <property type="molecule type" value="Genomic_DNA"/>
</dbReference>
<evidence type="ECO:0000259" key="2">
    <source>
        <dbReference type="PROSITE" id="PS51286"/>
    </source>
</evidence>
<dbReference type="PROSITE" id="PS51286">
    <property type="entry name" value="RAP"/>
    <property type="match status" value="1"/>
</dbReference>
<gene>
    <name evidence="3" type="ORF">FOZ60_013814</name>
</gene>
<feature type="domain" description="RAP" evidence="2">
    <location>
        <begin position="81"/>
        <end position="146"/>
    </location>
</feature>
<dbReference type="Proteomes" id="UP000541610">
    <property type="component" value="Unassembled WGS sequence"/>
</dbReference>